<dbReference type="Proteomes" id="UP000572377">
    <property type="component" value="Unassembled WGS sequence"/>
</dbReference>
<sequence>MTKAFLSATILLAALVPAGAAIAQEQAPALVCEEAYTVRRGDTLSLIAARLLGESQAYQMLYAANARTIGPDPATIEVGVELLIPCPERIPSLAPADLNG</sequence>
<dbReference type="CDD" id="cd00118">
    <property type="entry name" value="LysM"/>
    <property type="match status" value="1"/>
</dbReference>
<feature type="chain" id="PRO_5032675121" evidence="1">
    <location>
        <begin position="24"/>
        <end position="100"/>
    </location>
</feature>
<protein>
    <submittedName>
        <fullName evidence="3">LysM peptidoglycan-binding domain-containing protein</fullName>
    </submittedName>
</protein>
<accession>A0A849L4V7</accession>
<dbReference type="SUPFAM" id="SSF54106">
    <property type="entry name" value="LysM domain"/>
    <property type="match status" value="1"/>
</dbReference>
<gene>
    <name evidence="3" type="ORF">HMH01_12325</name>
</gene>
<evidence type="ECO:0000313" key="4">
    <source>
        <dbReference type="Proteomes" id="UP000572377"/>
    </source>
</evidence>
<dbReference type="InterPro" id="IPR018392">
    <property type="entry name" value="LysM"/>
</dbReference>
<comment type="caution">
    <text evidence="3">The sequence shown here is derived from an EMBL/GenBank/DDBJ whole genome shotgun (WGS) entry which is preliminary data.</text>
</comment>
<keyword evidence="1" id="KW-0732">Signal</keyword>
<dbReference type="InterPro" id="IPR036779">
    <property type="entry name" value="LysM_dom_sf"/>
</dbReference>
<dbReference type="PROSITE" id="PS51782">
    <property type="entry name" value="LYSM"/>
    <property type="match status" value="1"/>
</dbReference>
<name>A0A849L4V7_9RHOB</name>
<dbReference type="Gene3D" id="3.10.350.10">
    <property type="entry name" value="LysM domain"/>
    <property type="match status" value="1"/>
</dbReference>
<reference evidence="3 4" key="1">
    <citation type="submission" date="2020-05" db="EMBL/GenBank/DDBJ databases">
        <title>Gimesia benthica sp. nov., a novel planctomycete isolated from a deep-sea water sample of the Northwest Indian Ocean.</title>
        <authorList>
            <person name="Wang J."/>
            <person name="Ruan C."/>
            <person name="Song L."/>
            <person name="Zhu Y."/>
            <person name="Li A."/>
            <person name="Zheng X."/>
            <person name="Wang L."/>
            <person name="Lu Z."/>
            <person name="Huang Y."/>
            <person name="Du W."/>
            <person name="Zhou Y."/>
            <person name="Huang L."/>
            <person name="Dai X."/>
        </authorList>
    </citation>
    <scope>NUCLEOTIDE SEQUENCE [LARGE SCALE GENOMIC DNA]</scope>
    <source>
        <strain evidence="3 4">YYQ-30</strain>
    </source>
</reference>
<dbReference type="Pfam" id="PF01476">
    <property type="entry name" value="LysM"/>
    <property type="match status" value="1"/>
</dbReference>
<feature type="signal peptide" evidence="1">
    <location>
        <begin position="1"/>
        <end position="23"/>
    </location>
</feature>
<evidence type="ECO:0000256" key="1">
    <source>
        <dbReference type="SAM" id="SignalP"/>
    </source>
</evidence>
<proteinExistence type="predicted"/>
<evidence type="ECO:0000259" key="2">
    <source>
        <dbReference type="PROSITE" id="PS51782"/>
    </source>
</evidence>
<evidence type="ECO:0000313" key="3">
    <source>
        <dbReference type="EMBL" id="NNU81222.1"/>
    </source>
</evidence>
<dbReference type="RefSeq" id="WP_171325984.1">
    <property type="nucleotide sequence ID" value="NZ_JABFBC010000002.1"/>
</dbReference>
<keyword evidence="4" id="KW-1185">Reference proteome</keyword>
<dbReference type="AlphaFoldDB" id="A0A849L4V7"/>
<feature type="domain" description="LysM" evidence="2">
    <location>
        <begin position="34"/>
        <end position="84"/>
    </location>
</feature>
<organism evidence="3 4">
    <name type="scientific">Halovulum dunhuangense</name>
    <dbReference type="NCBI Taxonomy" id="1505036"/>
    <lineage>
        <taxon>Bacteria</taxon>
        <taxon>Pseudomonadati</taxon>
        <taxon>Pseudomonadota</taxon>
        <taxon>Alphaproteobacteria</taxon>
        <taxon>Rhodobacterales</taxon>
        <taxon>Paracoccaceae</taxon>
        <taxon>Halovulum</taxon>
    </lineage>
</organism>
<dbReference type="EMBL" id="JABFBC010000002">
    <property type="protein sequence ID" value="NNU81222.1"/>
    <property type="molecule type" value="Genomic_DNA"/>
</dbReference>